<comment type="caution">
    <text evidence="1">The sequence shown here is derived from an EMBL/GenBank/DDBJ whole genome shotgun (WGS) entry which is preliminary data.</text>
</comment>
<accession>A0A5B0DVQ8</accession>
<dbReference type="RefSeq" id="WP_149299658.1">
    <property type="nucleotide sequence ID" value="NZ_VTWH01000002.1"/>
</dbReference>
<keyword evidence="2" id="KW-1185">Reference proteome</keyword>
<reference evidence="1 2" key="1">
    <citation type="submission" date="2019-08" db="EMBL/GenBank/DDBJ databases">
        <title>Aureimonas fodiniaquatilis sp. nov., isolated from a coal mine wastewater.</title>
        <authorList>
            <person name="Kim W."/>
        </authorList>
    </citation>
    <scope>NUCLEOTIDE SEQUENCE [LARGE SCALE GENOMIC DNA]</scope>
    <source>
        <strain evidence="1 2">CAU 1482</strain>
    </source>
</reference>
<dbReference type="OrthoDB" id="839663at2"/>
<organism evidence="1 2">
    <name type="scientific">Aureimonas fodinaquatilis</name>
    <dbReference type="NCBI Taxonomy" id="2565783"/>
    <lineage>
        <taxon>Bacteria</taxon>
        <taxon>Pseudomonadati</taxon>
        <taxon>Pseudomonadota</taxon>
        <taxon>Alphaproteobacteria</taxon>
        <taxon>Hyphomicrobiales</taxon>
        <taxon>Aurantimonadaceae</taxon>
        <taxon>Aureimonas</taxon>
    </lineage>
</organism>
<protein>
    <submittedName>
        <fullName evidence="1">BrnT family toxin</fullName>
    </submittedName>
</protein>
<sequence>MRIEFDRAKCDKNIAERGLSFSQVADFDWSSVQVVQDTRYEYPEPRFVGIGFIGDRIHVVCYTPVSGGIRIISFRKANAREVKRYEKTFDE</sequence>
<proteinExistence type="predicted"/>
<dbReference type="EMBL" id="VTWH01000002">
    <property type="protein sequence ID" value="KAA0970566.1"/>
    <property type="molecule type" value="Genomic_DNA"/>
</dbReference>
<dbReference type="Proteomes" id="UP000324738">
    <property type="component" value="Unassembled WGS sequence"/>
</dbReference>
<dbReference type="InterPro" id="IPR007460">
    <property type="entry name" value="BrnT_toxin"/>
</dbReference>
<dbReference type="Pfam" id="PF04365">
    <property type="entry name" value="BrnT_toxin"/>
    <property type="match status" value="1"/>
</dbReference>
<evidence type="ECO:0000313" key="1">
    <source>
        <dbReference type="EMBL" id="KAA0970566.1"/>
    </source>
</evidence>
<dbReference type="Gene3D" id="3.10.450.530">
    <property type="entry name" value="Ribonuclease toxin, BrnT, of type II toxin-antitoxin system"/>
    <property type="match status" value="1"/>
</dbReference>
<name>A0A5B0DVQ8_9HYPH</name>
<dbReference type="InterPro" id="IPR038573">
    <property type="entry name" value="BrnT_sf"/>
</dbReference>
<evidence type="ECO:0000313" key="2">
    <source>
        <dbReference type="Proteomes" id="UP000324738"/>
    </source>
</evidence>
<gene>
    <name evidence="1" type="ORF">FPY71_08680</name>
</gene>
<dbReference type="AlphaFoldDB" id="A0A5B0DVQ8"/>